<evidence type="ECO:0000313" key="10">
    <source>
        <dbReference type="Proteomes" id="UP001174136"/>
    </source>
</evidence>
<evidence type="ECO:0000256" key="6">
    <source>
        <dbReference type="ARBA" id="ARBA00023288"/>
    </source>
</evidence>
<evidence type="ECO:0000256" key="3">
    <source>
        <dbReference type="ARBA" id="ARBA00023128"/>
    </source>
</evidence>
<organism evidence="9 10">
    <name type="scientific">Merluccius polli</name>
    <name type="common">Benguela hake</name>
    <name type="synonym">Merluccius cadenati</name>
    <dbReference type="NCBI Taxonomy" id="89951"/>
    <lineage>
        <taxon>Eukaryota</taxon>
        <taxon>Metazoa</taxon>
        <taxon>Chordata</taxon>
        <taxon>Craniata</taxon>
        <taxon>Vertebrata</taxon>
        <taxon>Euteleostomi</taxon>
        <taxon>Actinopterygii</taxon>
        <taxon>Neopterygii</taxon>
        <taxon>Teleostei</taxon>
        <taxon>Neoteleostei</taxon>
        <taxon>Acanthomorphata</taxon>
        <taxon>Zeiogadaria</taxon>
        <taxon>Gadariae</taxon>
        <taxon>Gadiformes</taxon>
        <taxon>Gadoidei</taxon>
        <taxon>Merlucciidae</taxon>
        <taxon>Merluccius</taxon>
    </lineage>
</organism>
<dbReference type="InterPro" id="IPR007964">
    <property type="entry name" value="MIC19/MIC25"/>
</dbReference>
<dbReference type="AlphaFoldDB" id="A0AA47M9W9"/>
<name>A0AA47M9W9_MERPO</name>
<comment type="caution">
    <text evidence="9">The sequence shown here is derived from an EMBL/GenBank/DDBJ whole genome shotgun (WGS) entry which is preliminary data.</text>
</comment>
<dbReference type="Proteomes" id="UP001174136">
    <property type="component" value="Unassembled WGS sequence"/>
</dbReference>
<keyword evidence="10" id="KW-1185">Reference proteome</keyword>
<keyword evidence="3" id="KW-0496">Mitochondrion</keyword>
<gene>
    <name evidence="9" type="ORF">N1851_027921</name>
</gene>
<evidence type="ECO:0000256" key="2">
    <source>
        <dbReference type="ARBA" id="ARBA00022792"/>
    </source>
</evidence>
<protein>
    <submittedName>
        <fullName evidence="9">Uncharacterized protein</fullName>
    </submittedName>
</protein>
<feature type="region of interest" description="Disordered" evidence="8">
    <location>
        <begin position="82"/>
        <end position="111"/>
    </location>
</feature>
<evidence type="ECO:0000256" key="4">
    <source>
        <dbReference type="ARBA" id="ARBA00023136"/>
    </source>
</evidence>
<dbReference type="GO" id="GO:0061617">
    <property type="term" value="C:MICOS complex"/>
    <property type="evidence" value="ECO:0007669"/>
    <property type="project" value="InterPro"/>
</dbReference>
<proteinExistence type="predicted"/>
<sequence length="111" mass="13159">MPSCFDDHNEHRWDPMTYMAKQLQKKDADLKAMDAFYKEQLALLEKRSRLKRDMEEKAMFQQTAVSSLRVHIISPTLRCSSRSYADRSADDRVGIRPRGTVERRRNDYHPK</sequence>
<feature type="compositionally biased region" description="Basic and acidic residues" evidence="8">
    <location>
        <begin position="84"/>
        <end position="111"/>
    </location>
</feature>
<evidence type="ECO:0000256" key="5">
    <source>
        <dbReference type="ARBA" id="ARBA00023157"/>
    </source>
</evidence>
<evidence type="ECO:0000256" key="8">
    <source>
        <dbReference type="SAM" id="MobiDB-lite"/>
    </source>
</evidence>
<dbReference type="EMBL" id="JAOPHQ010005206">
    <property type="protein sequence ID" value="KAK0136187.1"/>
    <property type="molecule type" value="Genomic_DNA"/>
</dbReference>
<keyword evidence="2" id="KW-0999">Mitochondrion inner membrane</keyword>
<reference evidence="9" key="1">
    <citation type="journal article" date="2023" name="Front. Mar. Sci.">
        <title>A new Merluccius polli reference genome to investigate the effects of global change in West African waters.</title>
        <authorList>
            <person name="Mateo J.L."/>
            <person name="Blanco-Fernandez C."/>
            <person name="Garcia-Vazquez E."/>
            <person name="Machado-Schiaffino G."/>
        </authorList>
    </citation>
    <scope>NUCLEOTIDE SEQUENCE</scope>
    <source>
        <strain evidence="9">C29</strain>
        <tissue evidence="9">Fin</tissue>
    </source>
</reference>
<keyword evidence="6" id="KW-0449">Lipoprotein</keyword>
<evidence type="ECO:0000256" key="7">
    <source>
        <dbReference type="ARBA" id="ARBA00034476"/>
    </source>
</evidence>
<comment type="subcellular location">
    <subcellularLocation>
        <location evidence="7">Mitochondrion inner membrane</location>
        <topology evidence="7">Lipid-anchor</topology>
    </subcellularLocation>
</comment>
<evidence type="ECO:0000313" key="9">
    <source>
        <dbReference type="EMBL" id="KAK0136187.1"/>
    </source>
</evidence>
<keyword evidence="1" id="KW-0519">Myristate</keyword>
<keyword evidence="5" id="KW-1015">Disulfide bond</keyword>
<accession>A0AA47M9W9</accession>
<keyword evidence="4" id="KW-0472">Membrane</keyword>
<dbReference type="Pfam" id="PF05300">
    <property type="entry name" value="MIC19_MIC25"/>
    <property type="match status" value="1"/>
</dbReference>
<evidence type="ECO:0000256" key="1">
    <source>
        <dbReference type="ARBA" id="ARBA00022707"/>
    </source>
</evidence>